<evidence type="ECO:0000256" key="1">
    <source>
        <dbReference type="SAM" id="Phobius"/>
    </source>
</evidence>
<evidence type="ECO:0008006" key="4">
    <source>
        <dbReference type="Google" id="ProtNLM"/>
    </source>
</evidence>
<reference evidence="2 3" key="1">
    <citation type="submission" date="2017-04" db="EMBL/GenBank/DDBJ databases">
        <authorList>
            <person name="Afonso C.L."/>
            <person name="Miller P.J."/>
            <person name="Scott M.A."/>
            <person name="Spackman E."/>
            <person name="Goraichik I."/>
            <person name="Dimitrov K.M."/>
            <person name="Suarez D.L."/>
            <person name="Swayne D.E."/>
        </authorList>
    </citation>
    <scope>NUCLEOTIDE SEQUENCE [LARGE SCALE GENOMIC DNA]</scope>
    <source>
        <strain evidence="2 3">DSM 12555</strain>
    </source>
</reference>
<feature type="transmembrane region" description="Helical" evidence="1">
    <location>
        <begin position="180"/>
        <end position="202"/>
    </location>
</feature>
<keyword evidence="1" id="KW-0472">Membrane</keyword>
<gene>
    <name evidence="2" type="ORF">SAMN02745134_01723</name>
</gene>
<keyword evidence="3" id="KW-1185">Reference proteome</keyword>
<dbReference type="RefSeq" id="WP_084115204.1">
    <property type="nucleotide sequence ID" value="NZ_FWXH01000004.1"/>
</dbReference>
<evidence type="ECO:0000313" key="2">
    <source>
        <dbReference type="EMBL" id="SMC22777.1"/>
    </source>
</evidence>
<sequence>MFAAILFLKILLALLIVFIFVLILVLIIPYSYNIKYNVNSGICGHVKIKAFYGLIQIEHEKLNDSSKLKLYIFKFCIYCKGNETDEKVDKDSEKTEIHKSKKHKMNFKWIKKKFIKRVLEYLYEIGGLIKPKSFTISGVYGFYDPSVTGLISAVIPMIQVIAPAVNIDLNPVFLEDIIDIQIMCLGKISLLVVVFKTVVFVLDKNIRNVIFRHSKQNKNVL</sequence>
<dbReference type="Proteomes" id="UP000192468">
    <property type="component" value="Unassembled WGS sequence"/>
</dbReference>
<dbReference type="EMBL" id="FWXH01000004">
    <property type="protein sequence ID" value="SMC22777.1"/>
    <property type="molecule type" value="Genomic_DNA"/>
</dbReference>
<keyword evidence="1" id="KW-1133">Transmembrane helix</keyword>
<evidence type="ECO:0000313" key="3">
    <source>
        <dbReference type="Proteomes" id="UP000192468"/>
    </source>
</evidence>
<organism evidence="2 3">
    <name type="scientific">Clostridium acidisoli DSM 12555</name>
    <dbReference type="NCBI Taxonomy" id="1121291"/>
    <lineage>
        <taxon>Bacteria</taxon>
        <taxon>Bacillati</taxon>
        <taxon>Bacillota</taxon>
        <taxon>Clostridia</taxon>
        <taxon>Eubacteriales</taxon>
        <taxon>Clostridiaceae</taxon>
        <taxon>Clostridium</taxon>
    </lineage>
</organism>
<dbReference type="Pfam" id="PF11167">
    <property type="entry name" value="DUF2953"/>
    <property type="match status" value="1"/>
</dbReference>
<dbReference type="AlphaFoldDB" id="A0A1W1XG20"/>
<feature type="transmembrane region" description="Helical" evidence="1">
    <location>
        <begin position="140"/>
        <end position="160"/>
    </location>
</feature>
<protein>
    <recommendedName>
        <fullName evidence="4">DUF2953 domain-containing protein</fullName>
    </recommendedName>
</protein>
<feature type="transmembrane region" description="Helical" evidence="1">
    <location>
        <begin position="6"/>
        <end position="28"/>
    </location>
</feature>
<name>A0A1W1XG20_9CLOT</name>
<dbReference type="InterPro" id="IPR021338">
    <property type="entry name" value="DUF2953"/>
</dbReference>
<proteinExistence type="predicted"/>
<dbReference type="OrthoDB" id="1739345at2"/>
<keyword evidence="1" id="KW-0812">Transmembrane</keyword>
<accession>A0A1W1XG20</accession>